<dbReference type="InterPro" id="IPR011009">
    <property type="entry name" value="Kinase-like_dom_sf"/>
</dbReference>
<organism evidence="1">
    <name type="scientific">Schlesneria paludicola</name>
    <dbReference type="NCBI Taxonomy" id="360056"/>
    <lineage>
        <taxon>Bacteria</taxon>
        <taxon>Pseudomonadati</taxon>
        <taxon>Planctomycetota</taxon>
        <taxon>Planctomycetia</taxon>
        <taxon>Planctomycetales</taxon>
        <taxon>Planctomycetaceae</taxon>
        <taxon>Schlesneria</taxon>
    </lineage>
</organism>
<protein>
    <submittedName>
        <fullName evidence="1">Uncharacterized protein</fullName>
    </submittedName>
</protein>
<dbReference type="AlphaFoldDB" id="A0A7C4LK75"/>
<dbReference type="Pfam" id="PF06293">
    <property type="entry name" value="Kdo"/>
    <property type="match status" value="1"/>
</dbReference>
<name>A0A7C4LK75_9PLAN</name>
<dbReference type="SUPFAM" id="SSF56112">
    <property type="entry name" value="Protein kinase-like (PK-like)"/>
    <property type="match status" value="1"/>
</dbReference>
<comment type="caution">
    <text evidence="1">The sequence shown here is derived from an EMBL/GenBank/DDBJ whole genome shotgun (WGS) entry which is preliminary data.</text>
</comment>
<reference evidence="1" key="1">
    <citation type="journal article" date="2020" name="mSystems">
        <title>Genome- and Community-Level Interaction Insights into Carbon Utilization and Element Cycling Functions of Hydrothermarchaeota in Hydrothermal Sediment.</title>
        <authorList>
            <person name="Zhou Z."/>
            <person name="Liu Y."/>
            <person name="Xu W."/>
            <person name="Pan J."/>
            <person name="Luo Z.H."/>
            <person name="Li M."/>
        </authorList>
    </citation>
    <scope>NUCLEOTIDE SEQUENCE [LARGE SCALE GENOMIC DNA]</scope>
    <source>
        <strain evidence="1">SpSt-508</strain>
    </source>
</reference>
<evidence type="ECO:0000313" key="1">
    <source>
        <dbReference type="EMBL" id="HGT37659.1"/>
    </source>
</evidence>
<sequence>MACADPTALTDGWTVANLVSEPSDFTAVRVPLSQAVAGRRASAVAAWLQSRHGAWHWFHPQQLPAEFSTFDELPWEAWKRTGQLTIVKASRRRLVGRLAGTTGEYFVKRYLAPDAVAWLRQRVLGRSAFREARHLTQLQSRGVPTLEVVAVGYRRQFMVPVESCLITRGLMGVQPLSAWVPDVHLPLPQALHFPHRSRLAAALGDLVGRLHGTGFVHGDLHAANILVRPEAAGWSAWLIDLDRLRFNSGGVSAPAARNDLLRLVLSLHPLATRTDLHSFWTSYCARRGALDDRFEPRSFADWHDVWADRARAAWERADRVWARGNRQIVVTRRGRGLAALGTGFVEQWQHAAAGQGREPTVPAILPRVATPGSELGTKQPLSLRQVRVTTRTRGPCGWSTARHCWEMGHAARRRGLPAAVPWAFVECPAQRWGYVLYSEPAGAVSLAECLQRPMTDSERSRLAHTLRRGLRQMCDLELSTERLTSDDLFVVPGENCCGLRHFERVAWRSEARQPDVDAEVHRLLTGG</sequence>
<dbReference type="EMBL" id="DSVQ01000001">
    <property type="protein sequence ID" value="HGT37659.1"/>
    <property type="molecule type" value="Genomic_DNA"/>
</dbReference>
<accession>A0A7C4LK75</accession>
<proteinExistence type="predicted"/>
<dbReference type="Gene3D" id="1.10.510.10">
    <property type="entry name" value="Transferase(Phosphotransferase) domain 1"/>
    <property type="match status" value="1"/>
</dbReference>
<gene>
    <name evidence="1" type="ORF">ENS64_00075</name>
</gene>